<gene>
    <name evidence="1" type="ORF">ABL78_4232</name>
</gene>
<comment type="caution">
    <text evidence="1">The sequence shown here is derived from an EMBL/GenBank/DDBJ whole genome shotgun (WGS) entry which is preliminary data.</text>
</comment>
<dbReference type="AlphaFoldDB" id="A0A0N0P5P7"/>
<accession>A0A0N0P5P7</accession>
<dbReference type="Proteomes" id="UP000038009">
    <property type="component" value="Unassembled WGS sequence"/>
</dbReference>
<evidence type="ECO:0000313" key="1">
    <source>
        <dbReference type="EMBL" id="KPI86716.1"/>
    </source>
</evidence>
<dbReference type="OMA" id="ATNCGLY"/>
<reference evidence="1 2" key="1">
    <citation type="journal article" date="2015" name="PLoS Pathog.">
        <title>Leptomonas seymouri: Adaptations to the Dixenous Life Cycle Analyzed by Genome Sequencing, Transcriptome Profiling and Co-infection with Leishmania donovani.</title>
        <authorList>
            <person name="Kraeva N."/>
            <person name="Butenko A."/>
            <person name="Hlavacova J."/>
            <person name="Kostygov A."/>
            <person name="Myskova J."/>
            <person name="Grybchuk D."/>
            <person name="Lestinova T."/>
            <person name="Votypka J."/>
            <person name="Volf P."/>
            <person name="Opperdoes F."/>
            <person name="Flegontov P."/>
            <person name="Lukes J."/>
            <person name="Yurchenko V."/>
        </authorList>
    </citation>
    <scope>NUCLEOTIDE SEQUENCE [LARGE SCALE GENOMIC DNA]</scope>
    <source>
        <strain evidence="1 2">ATCC 30220</strain>
    </source>
</reference>
<dbReference type="OrthoDB" id="263013at2759"/>
<dbReference type="VEuPathDB" id="TriTrypDB:Lsey_0119_0180"/>
<keyword evidence="2" id="KW-1185">Reference proteome</keyword>
<evidence type="ECO:0000313" key="2">
    <source>
        <dbReference type="Proteomes" id="UP000038009"/>
    </source>
</evidence>
<dbReference type="EMBL" id="LJSK01000119">
    <property type="protein sequence ID" value="KPI86716.1"/>
    <property type="molecule type" value="Genomic_DNA"/>
</dbReference>
<protein>
    <recommendedName>
        <fullName evidence="3">GRAM domain-containing protein</fullName>
    </recommendedName>
</protein>
<evidence type="ECO:0008006" key="3">
    <source>
        <dbReference type="Google" id="ProtNLM"/>
    </source>
</evidence>
<name>A0A0N0P5P7_LEPSE</name>
<organism evidence="1 2">
    <name type="scientific">Leptomonas seymouri</name>
    <dbReference type="NCBI Taxonomy" id="5684"/>
    <lineage>
        <taxon>Eukaryota</taxon>
        <taxon>Discoba</taxon>
        <taxon>Euglenozoa</taxon>
        <taxon>Kinetoplastea</taxon>
        <taxon>Metakinetoplastina</taxon>
        <taxon>Trypanosomatida</taxon>
        <taxon>Trypanosomatidae</taxon>
        <taxon>Leishmaniinae</taxon>
        <taxon>Leptomonas</taxon>
    </lineage>
</organism>
<sequence length="319" mass="34233">MFPFPSLEGKPPTLQAVSTARDAAQESPVYLRAAALTYLTAPYPSDNMEGLFEALLLLAADKAGSGAVGRADAGNWFKRAWKRVTDSSAAYLLKARQEDFIDAFSRQLELYPAEETRVVMLSCHCLIVSNRRLCFGTLYATNCGLYFCAATAHAARNASGERAETASTSSADSCAAEPAAGGMELIKERVLFTDIASFLPSIFLEQKNNAPPFIQGVPSGMVAPTALQVFTVRQSTVIQFIHLHDVVVKPPGRPTGAGGAQDAPCTDVVRKQEHALIHELPSNLDTFKFCALLLRLWGGRLQGLGLPLGHPAAAYAAPH</sequence>
<proteinExistence type="predicted"/>